<evidence type="ECO:0000313" key="2">
    <source>
        <dbReference type="WBParaSite" id="ES5_v2.g6642.t1"/>
    </source>
</evidence>
<dbReference type="WBParaSite" id="ES5_v2.g6642.t1">
    <property type="protein sequence ID" value="ES5_v2.g6642.t1"/>
    <property type="gene ID" value="ES5_v2.g6642"/>
</dbReference>
<name>A0AC34GQ28_9BILA</name>
<evidence type="ECO:0000313" key="1">
    <source>
        <dbReference type="Proteomes" id="UP000887579"/>
    </source>
</evidence>
<proteinExistence type="predicted"/>
<sequence length="138" mass="16262">MPSLKFVYLLIFGFATLHSFNVMGEETDLFDTCPIMDPATIQRRICELQYRVEELHALLFNGLPDDNQMASDTTTSGLNVQKEKRKNEFIRFGKRKNEFIRFGKRKNEFIRFGRSANPEEPEEQQFVAKRKNEFIRFG</sequence>
<dbReference type="Proteomes" id="UP000887579">
    <property type="component" value="Unplaced"/>
</dbReference>
<accession>A0AC34GQ28</accession>
<reference evidence="2" key="1">
    <citation type="submission" date="2022-11" db="UniProtKB">
        <authorList>
            <consortium name="WormBaseParasite"/>
        </authorList>
    </citation>
    <scope>IDENTIFICATION</scope>
</reference>
<protein>
    <submittedName>
        <fullName evidence="2">Uncharacterized protein</fullName>
    </submittedName>
</protein>
<organism evidence="1 2">
    <name type="scientific">Panagrolaimus sp. ES5</name>
    <dbReference type="NCBI Taxonomy" id="591445"/>
    <lineage>
        <taxon>Eukaryota</taxon>
        <taxon>Metazoa</taxon>
        <taxon>Ecdysozoa</taxon>
        <taxon>Nematoda</taxon>
        <taxon>Chromadorea</taxon>
        <taxon>Rhabditida</taxon>
        <taxon>Tylenchina</taxon>
        <taxon>Panagrolaimomorpha</taxon>
        <taxon>Panagrolaimoidea</taxon>
        <taxon>Panagrolaimidae</taxon>
        <taxon>Panagrolaimus</taxon>
    </lineage>
</organism>